<keyword evidence="1" id="KW-0472">Membrane</keyword>
<keyword evidence="1" id="KW-1133">Transmembrane helix</keyword>
<reference evidence="2 3" key="1">
    <citation type="journal article" date="2019" name="Gigascience">
        <title>Whole-genome sequence of the oriental lung fluke Paragonimus westermani.</title>
        <authorList>
            <person name="Oey H."/>
            <person name="Zakrzewski M."/>
            <person name="Narain K."/>
            <person name="Devi K.R."/>
            <person name="Agatsuma T."/>
            <person name="Nawaratna S."/>
            <person name="Gobert G.N."/>
            <person name="Jones M.K."/>
            <person name="Ragan M.A."/>
            <person name="McManus D.P."/>
            <person name="Krause L."/>
        </authorList>
    </citation>
    <scope>NUCLEOTIDE SEQUENCE [LARGE SCALE GENOMIC DNA]</scope>
    <source>
        <strain evidence="2 3">IND2009</strain>
    </source>
</reference>
<keyword evidence="3" id="KW-1185">Reference proteome</keyword>
<evidence type="ECO:0000313" key="2">
    <source>
        <dbReference type="EMBL" id="KAA3674520.1"/>
    </source>
</evidence>
<dbReference type="AlphaFoldDB" id="A0A5J4NGG8"/>
<proteinExistence type="predicted"/>
<feature type="transmembrane region" description="Helical" evidence="1">
    <location>
        <begin position="12"/>
        <end position="32"/>
    </location>
</feature>
<protein>
    <submittedName>
        <fullName evidence="2">Uncharacterized protein</fullName>
    </submittedName>
</protein>
<organism evidence="2 3">
    <name type="scientific">Paragonimus westermani</name>
    <dbReference type="NCBI Taxonomy" id="34504"/>
    <lineage>
        <taxon>Eukaryota</taxon>
        <taxon>Metazoa</taxon>
        <taxon>Spiralia</taxon>
        <taxon>Lophotrochozoa</taxon>
        <taxon>Platyhelminthes</taxon>
        <taxon>Trematoda</taxon>
        <taxon>Digenea</taxon>
        <taxon>Plagiorchiida</taxon>
        <taxon>Troglotremata</taxon>
        <taxon>Troglotrematidae</taxon>
        <taxon>Paragonimus</taxon>
    </lineage>
</organism>
<accession>A0A5J4NGG8</accession>
<dbReference type="EMBL" id="QNGE01003097">
    <property type="protein sequence ID" value="KAA3674520.1"/>
    <property type="molecule type" value="Genomic_DNA"/>
</dbReference>
<evidence type="ECO:0000256" key="1">
    <source>
        <dbReference type="SAM" id="Phobius"/>
    </source>
</evidence>
<name>A0A5J4NGG8_9TREM</name>
<keyword evidence="1" id="KW-0812">Transmembrane</keyword>
<comment type="caution">
    <text evidence="2">The sequence shown here is derived from an EMBL/GenBank/DDBJ whole genome shotgun (WGS) entry which is preliminary data.</text>
</comment>
<dbReference type="Proteomes" id="UP000324629">
    <property type="component" value="Unassembled WGS sequence"/>
</dbReference>
<sequence>MWLSSEVSLNPLPYVNLAVFLAWLTIITVSNLT</sequence>
<evidence type="ECO:0000313" key="3">
    <source>
        <dbReference type="Proteomes" id="UP000324629"/>
    </source>
</evidence>
<gene>
    <name evidence="2" type="ORF">DEA37_0002946</name>
</gene>